<name>A0A9K3J7E5_HELAN</name>
<dbReference type="Proteomes" id="UP000215914">
    <property type="component" value="Unassembled WGS sequence"/>
</dbReference>
<dbReference type="Gramene" id="mRNA:HanXRQr2_Chr04g0160841">
    <property type="protein sequence ID" value="mRNA:HanXRQr2_Chr04g0160841"/>
    <property type="gene ID" value="HanXRQr2_Chr04g0160841"/>
</dbReference>
<accession>A0A9K3J7E5</accession>
<comment type="caution">
    <text evidence="1">The sequence shown here is derived from an EMBL/GenBank/DDBJ whole genome shotgun (WGS) entry which is preliminary data.</text>
</comment>
<dbReference type="AlphaFoldDB" id="A0A9K3J7E5"/>
<protein>
    <submittedName>
        <fullName evidence="1">Uncharacterized protein</fullName>
    </submittedName>
</protein>
<evidence type="ECO:0000313" key="1">
    <source>
        <dbReference type="EMBL" id="KAF5809733.1"/>
    </source>
</evidence>
<keyword evidence="2" id="KW-1185">Reference proteome</keyword>
<reference evidence="1" key="1">
    <citation type="journal article" date="2017" name="Nature">
        <title>The sunflower genome provides insights into oil metabolism, flowering and Asterid evolution.</title>
        <authorList>
            <person name="Badouin H."/>
            <person name="Gouzy J."/>
            <person name="Grassa C.J."/>
            <person name="Murat F."/>
            <person name="Staton S.E."/>
            <person name="Cottret L."/>
            <person name="Lelandais-Briere C."/>
            <person name="Owens G.L."/>
            <person name="Carrere S."/>
            <person name="Mayjonade B."/>
            <person name="Legrand L."/>
            <person name="Gill N."/>
            <person name="Kane N.C."/>
            <person name="Bowers J.E."/>
            <person name="Hubner S."/>
            <person name="Bellec A."/>
            <person name="Berard A."/>
            <person name="Berges H."/>
            <person name="Blanchet N."/>
            <person name="Boniface M.C."/>
            <person name="Brunel D."/>
            <person name="Catrice O."/>
            <person name="Chaidir N."/>
            <person name="Claudel C."/>
            <person name="Donnadieu C."/>
            <person name="Faraut T."/>
            <person name="Fievet G."/>
            <person name="Helmstetter N."/>
            <person name="King M."/>
            <person name="Knapp S.J."/>
            <person name="Lai Z."/>
            <person name="Le Paslier M.C."/>
            <person name="Lippi Y."/>
            <person name="Lorenzon L."/>
            <person name="Mandel J.R."/>
            <person name="Marage G."/>
            <person name="Marchand G."/>
            <person name="Marquand E."/>
            <person name="Bret-Mestries E."/>
            <person name="Morien E."/>
            <person name="Nambeesan S."/>
            <person name="Nguyen T."/>
            <person name="Pegot-Espagnet P."/>
            <person name="Pouilly N."/>
            <person name="Raftis F."/>
            <person name="Sallet E."/>
            <person name="Schiex T."/>
            <person name="Thomas J."/>
            <person name="Vandecasteele C."/>
            <person name="Vares D."/>
            <person name="Vear F."/>
            <person name="Vautrin S."/>
            <person name="Crespi M."/>
            <person name="Mangin B."/>
            <person name="Burke J.M."/>
            <person name="Salse J."/>
            <person name="Munos S."/>
            <person name="Vincourt P."/>
            <person name="Rieseberg L.H."/>
            <person name="Langlade N.B."/>
        </authorList>
    </citation>
    <scope>NUCLEOTIDE SEQUENCE</scope>
    <source>
        <tissue evidence="1">Leaves</tissue>
    </source>
</reference>
<organism evidence="1 2">
    <name type="scientific">Helianthus annuus</name>
    <name type="common">Common sunflower</name>
    <dbReference type="NCBI Taxonomy" id="4232"/>
    <lineage>
        <taxon>Eukaryota</taxon>
        <taxon>Viridiplantae</taxon>
        <taxon>Streptophyta</taxon>
        <taxon>Embryophyta</taxon>
        <taxon>Tracheophyta</taxon>
        <taxon>Spermatophyta</taxon>
        <taxon>Magnoliopsida</taxon>
        <taxon>eudicotyledons</taxon>
        <taxon>Gunneridae</taxon>
        <taxon>Pentapetalae</taxon>
        <taxon>asterids</taxon>
        <taxon>campanulids</taxon>
        <taxon>Asterales</taxon>
        <taxon>Asteraceae</taxon>
        <taxon>Asteroideae</taxon>
        <taxon>Heliantheae alliance</taxon>
        <taxon>Heliantheae</taxon>
        <taxon>Helianthus</taxon>
    </lineage>
</organism>
<sequence>MVNTKFLELHNETNDLARYGLFSAALGTKVIQGSGNVTLTWTSHSP</sequence>
<evidence type="ECO:0000313" key="2">
    <source>
        <dbReference type="Proteomes" id="UP000215914"/>
    </source>
</evidence>
<proteinExistence type="predicted"/>
<reference evidence="1" key="2">
    <citation type="submission" date="2020-06" db="EMBL/GenBank/DDBJ databases">
        <title>Helianthus annuus Genome sequencing and assembly Release 2.</title>
        <authorList>
            <person name="Gouzy J."/>
            <person name="Langlade N."/>
            <person name="Munos S."/>
        </authorList>
    </citation>
    <scope>NUCLEOTIDE SEQUENCE</scope>
    <source>
        <tissue evidence="1">Leaves</tissue>
    </source>
</reference>
<gene>
    <name evidence="1" type="ORF">HanXRQr2_Chr04g0160841</name>
</gene>
<dbReference type="EMBL" id="MNCJ02000319">
    <property type="protein sequence ID" value="KAF5809733.1"/>
    <property type="molecule type" value="Genomic_DNA"/>
</dbReference>